<organism evidence="1">
    <name type="scientific">Desertifilum tharense IPPAS B-1220</name>
    <dbReference type="NCBI Taxonomy" id="1781255"/>
    <lineage>
        <taxon>Bacteria</taxon>
        <taxon>Bacillati</taxon>
        <taxon>Cyanobacteriota</taxon>
        <taxon>Cyanophyceae</taxon>
        <taxon>Desertifilales</taxon>
        <taxon>Desertifilaceae</taxon>
        <taxon>Desertifilum</taxon>
    </lineage>
</organism>
<accession>A0A1E5QCS1</accession>
<gene>
    <name evidence="1" type="ORF">BH720_24810</name>
</gene>
<evidence type="ECO:0000313" key="1">
    <source>
        <dbReference type="EMBL" id="OEJ72468.1"/>
    </source>
</evidence>
<dbReference type="EMBL" id="MJGC01000129">
    <property type="protein sequence ID" value="OEJ72468.1"/>
    <property type="molecule type" value="Genomic_DNA"/>
</dbReference>
<dbReference type="AlphaFoldDB" id="A0A1E5QCS1"/>
<dbReference type="RefSeq" id="WP_069969916.1">
    <property type="nucleotide sequence ID" value="NZ_CM124774.1"/>
</dbReference>
<comment type="caution">
    <text evidence="1">The sequence shown here is derived from an EMBL/GenBank/DDBJ whole genome shotgun (WGS) entry which is preliminary data.</text>
</comment>
<sequence>MTTAFVYPNASDVSADDYLVVGLATCFLREEGEVREVQVIEPIPSAALEALVKGIPTSYSMACGTTLGSVVAGEKIYKPQEFPETAQFCEDFVQRAIAAVRTYQSRPSAQELIPQGTIKQDFNFSTERKRVLNALNVVQTEDNVKQHEYTHKVL</sequence>
<dbReference type="OrthoDB" id="557974at2"/>
<name>A0A1E5QCS1_9CYAN</name>
<protein>
    <submittedName>
        <fullName evidence="1">Uncharacterized protein</fullName>
    </submittedName>
</protein>
<proteinExistence type="predicted"/>
<dbReference type="STRING" id="1781255.BH720_24810"/>
<reference evidence="1" key="1">
    <citation type="submission" date="2016-09" db="EMBL/GenBank/DDBJ databases">
        <title>Draft genome of thermotolerant cyanobacterium Desertifilum sp. strain IPPAS B-1220.</title>
        <authorList>
            <person name="Sinetova M.A."/>
            <person name="Bolakhan K."/>
            <person name="Zayadan B.K."/>
            <person name="Mironov K.S."/>
            <person name="Ustinova V."/>
            <person name="Kupriyanova E.V."/>
            <person name="Sidorov R.A."/>
            <person name="Skrypnik A.N."/>
            <person name="Gogoleva N.E."/>
            <person name="Gogolev Y.V."/>
            <person name="Los D.A."/>
        </authorList>
    </citation>
    <scope>NUCLEOTIDE SEQUENCE [LARGE SCALE GENOMIC DNA]</scope>
    <source>
        <strain evidence="1">IPPAS B-1220</strain>
    </source>
</reference>